<keyword evidence="3" id="KW-1185">Reference proteome</keyword>
<evidence type="ECO:0000313" key="2">
    <source>
        <dbReference type="EMBL" id="KUL33703.1"/>
    </source>
</evidence>
<accession>A0A0X3UM90</accession>
<dbReference type="Proteomes" id="UP000053244">
    <property type="component" value="Unassembled WGS sequence"/>
</dbReference>
<dbReference type="AlphaFoldDB" id="A0A0X3UM90"/>
<feature type="transmembrane region" description="Helical" evidence="1">
    <location>
        <begin position="45"/>
        <end position="65"/>
    </location>
</feature>
<dbReference type="EMBL" id="LLZH01000134">
    <property type="protein sequence ID" value="KUL33703.1"/>
    <property type="molecule type" value="Genomic_DNA"/>
</dbReference>
<sequence length="380" mass="39647">MRISQQLRLAVTAGVAGVLTLLGWSPAYATVGAASRTLPSFNGSVYAVAFLGGTVYVGGSFTAATTHGRQVERRRLAAFDARTGELLNWAPTADRTVRALAATGDSVYAAGDFGTASGAGRDALARFDARSGELGEFAHRVDGMPRALAVAHGRLFLGGDFTSVDGEDRTRLAAFRLADGALDEDWTPTADAPVYALATFGRRVYLGGSFHRTNQVRSTRRLSAVDAVSGDLDRDFRPQPTAVVHAVAADSSGVYAGLGGLGGRAEAWTTGGRQRWSRFFDGDVQAVAVLNGTAYVGGHFDRACLTANVDKFGDCDDDNRSRIKLAAIDADGDLADWAPQANGIQGVRAVTASRGLGAIAAGGDFTMVGGNARHRIAAFG</sequence>
<dbReference type="InterPro" id="IPR013431">
    <property type="entry name" value="Delta_60_rpt"/>
</dbReference>
<organism evidence="2 3">
    <name type="scientific">Actinoplanes awajinensis subsp. mycoplanecinus</name>
    <dbReference type="NCBI Taxonomy" id="135947"/>
    <lineage>
        <taxon>Bacteria</taxon>
        <taxon>Bacillati</taxon>
        <taxon>Actinomycetota</taxon>
        <taxon>Actinomycetes</taxon>
        <taxon>Micromonosporales</taxon>
        <taxon>Micromonosporaceae</taxon>
        <taxon>Actinoplanes</taxon>
    </lineage>
</organism>
<dbReference type="OrthoDB" id="9802683at2"/>
<keyword evidence="1" id="KW-0472">Membrane</keyword>
<dbReference type="InterPro" id="IPR011047">
    <property type="entry name" value="Quinoprotein_ADH-like_sf"/>
</dbReference>
<proteinExistence type="predicted"/>
<protein>
    <recommendedName>
        <fullName evidence="4">PKD domain containing protein</fullName>
    </recommendedName>
</protein>
<name>A0A0X3UM90_9ACTN</name>
<keyword evidence="1" id="KW-0812">Transmembrane</keyword>
<dbReference type="Pfam" id="PF17164">
    <property type="entry name" value="DUF5122"/>
    <property type="match status" value="1"/>
</dbReference>
<keyword evidence="1" id="KW-1133">Transmembrane helix</keyword>
<evidence type="ECO:0000256" key="1">
    <source>
        <dbReference type="SAM" id="Phobius"/>
    </source>
</evidence>
<evidence type="ECO:0000313" key="3">
    <source>
        <dbReference type="Proteomes" id="UP000053244"/>
    </source>
</evidence>
<evidence type="ECO:0008006" key="4">
    <source>
        <dbReference type="Google" id="ProtNLM"/>
    </source>
</evidence>
<gene>
    <name evidence="2" type="ORF">ADL15_17035</name>
</gene>
<reference evidence="2 3" key="1">
    <citation type="submission" date="2015-10" db="EMBL/GenBank/DDBJ databases">
        <authorList>
            <person name="Gilbert D.G."/>
        </authorList>
    </citation>
    <scope>NUCLEOTIDE SEQUENCE [LARGE SCALE GENOMIC DNA]</scope>
    <source>
        <strain evidence="2 3">NRRL B-16712</strain>
    </source>
</reference>
<dbReference type="SUPFAM" id="SSF50998">
    <property type="entry name" value="Quinoprotein alcohol dehydrogenase-like"/>
    <property type="match status" value="1"/>
</dbReference>
<dbReference type="RefSeq" id="WP_067691478.1">
    <property type="nucleotide sequence ID" value="NZ_LLZH01000134.1"/>
</dbReference>
<comment type="caution">
    <text evidence="2">The sequence shown here is derived from an EMBL/GenBank/DDBJ whole genome shotgun (WGS) entry which is preliminary data.</text>
</comment>